<reference evidence="1 2" key="1">
    <citation type="journal article" date="2016" name="Nat. Commun.">
        <title>Thousands of microbial genomes shed light on interconnected biogeochemical processes in an aquifer system.</title>
        <authorList>
            <person name="Anantharaman K."/>
            <person name="Brown C.T."/>
            <person name="Hug L.A."/>
            <person name="Sharon I."/>
            <person name="Castelle C.J."/>
            <person name="Probst A.J."/>
            <person name="Thomas B.C."/>
            <person name="Singh A."/>
            <person name="Wilkins M.J."/>
            <person name="Karaoz U."/>
            <person name="Brodie E.L."/>
            <person name="Williams K.H."/>
            <person name="Hubbard S.S."/>
            <person name="Banfield J.F."/>
        </authorList>
    </citation>
    <scope>NUCLEOTIDE SEQUENCE [LARGE SCALE GENOMIC DNA]</scope>
</reference>
<accession>A0A1G2GRA5</accession>
<dbReference type="EMBL" id="MHNW01000041">
    <property type="protein sequence ID" value="OGZ52684.1"/>
    <property type="molecule type" value="Genomic_DNA"/>
</dbReference>
<protein>
    <submittedName>
        <fullName evidence="1">Uncharacterized protein</fullName>
    </submittedName>
</protein>
<comment type="caution">
    <text evidence="1">The sequence shown here is derived from an EMBL/GenBank/DDBJ whole genome shotgun (WGS) entry which is preliminary data.</text>
</comment>
<sequence length="120" mass="14181">MKTKIEWMHYGVGHGEGTIIVDTKKSPEAVARFIVELKRKKFMLPNGSKIRLWCGTEYFELQKLNSRFTRQRGRRKIKQLVFSAKCGDDGLVRFIWKRKNPNARSRSTRRLIDSIDLWKP</sequence>
<dbReference type="STRING" id="1802126.A3B25_03435"/>
<evidence type="ECO:0000313" key="2">
    <source>
        <dbReference type="Proteomes" id="UP000179106"/>
    </source>
</evidence>
<gene>
    <name evidence="1" type="ORF">A3B25_03435</name>
</gene>
<organism evidence="1 2">
    <name type="scientific">Candidatus Ryanbacteria bacterium RIFCSPLOWO2_01_FULL_48_26</name>
    <dbReference type="NCBI Taxonomy" id="1802126"/>
    <lineage>
        <taxon>Bacteria</taxon>
        <taxon>Candidatus Ryaniibacteriota</taxon>
    </lineage>
</organism>
<dbReference type="AlphaFoldDB" id="A0A1G2GRA5"/>
<name>A0A1G2GRA5_9BACT</name>
<proteinExistence type="predicted"/>
<dbReference type="Proteomes" id="UP000179106">
    <property type="component" value="Unassembled WGS sequence"/>
</dbReference>
<evidence type="ECO:0000313" key="1">
    <source>
        <dbReference type="EMBL" id="OGZ52684.1"/>
    </source>
</evidence>